<evidence type="ECO:0000313" key="1">
    <source>
        <dbReference type="EMBL" id="QOX63496.1"/>
    </source>
</evidence>
<dbReference type="EMBL" id="CP042469">
    <property type="protein sequence ID" value="QOX63496.1"/>
    <property type="molecule type" value="Genomic_DNA"/>
</dbReference>
<accession>A0ACD1AB44</accession>
<evidence type="ECO:0000313" key="2">
    <source>
        <dbReference type="Proteomes" id="UP000594014"/>
    </source>
</evidence>
<protein>
    <submittedName>
        <fullName evidence="1">Helix-turn-helix transcriptional regulator</fullName>
    </submittedName>
</protein>
<dbReference type="Proteomes" id="UP000594014">
    <property type="component" value="Chromosome"/>
</dbReference>
<organism evidence="1 2">
    <name type="scientific">Anoxybacterium hadale</name>
    <dbReference type="NCBI Taxonomy" id="3408580"/>
    <lineage>
        <taxon>Bacteria</taxon>
        <taxon>Bacillati</taxon>
        <taxon>Bacillota</taxon>
        <taxon>Clostridia</taxon>
        <taxon>Peptostreptococcales</taxon>
        <taxon>Anaerovoracaceae</taxon>
        <taxon>Anoxybacterium</taxon>
    </lineage>
</organism>
<gene>
    <name evidence="1" type="ORF">FRZ06_09105</name>
</gene>
<name>A0ACD1AB44_9FIRM</name>
<sequence length="113" mass="12846">MAFNLNLRNARVSMNLTQSQVAKQLGISVSTYTKYETASNEPDLKMLVKLADFYHLSVDFLLRGYVALNDSKTACDLQLSHEEIALLTQYRCLDDVSKGRLLERLTVLLEMTK</sequence>
<proteinExistence type="predicted"/>
<reference evidence="1" key="1">
    <citation type="submission" date="2019-08" db="EMBL/GenBank/DDBJ databases">
        <title>Genome sequence of Clostridiales bacterium MT110.</title>
        <authorList>
            <person name="Cao J."/>
        </authorList>
    </citation>
    <scope>NUCLEOTIDE SEQUENCE</scope>
    <source>
        <strain evidence="1">MT110</strain>
    </source>
</reference>
<keyword evidence="2" id="KW-1185">Reference proteome</keyword>